<dbReference type="InterPro" id="IPR038389">
    <property type="entry name" value="PSMG2_sf"/>
</dbReference>
<dbReference type="Pfam" id="PF09754">
    <property type="entry name" value="PAC2"/>
    <property type="match status" value="1"/>
</dbReference>
<evidence type="ECO:0000313" key="1">
    <source>
        <dbReference type="EMBL" id="CAB4573411.1"/>
    </source>
</evidence>
<gene>
    <name evidence="1" type="ORF">UFOPK1650_00836</name>
</gene>
<dbReference type="Gene3D" id="3.40.50.10900">
    <property type="entry name" value="PAC-like subunit"/>
    <property type="match status" value="1"/>
</dbReference>
<organism evidence="1">
    <name type="scientific">freshwater metagenome</name>
    <dbReference type="NCBI Taxonomy" id="449393"/>
    <lineage>
        <taxon>unclassified sequences</taxon>
        <taxon>metagenomes</taxon>
        <taxon>ecological metagenomes</taxon>
    </lineage>
</organism>
<reference evidence="1" key="1">
    <citation type="submission" date="2020-05" db="EMBL/GenBank/DDBJ databases">
        <authorList>
            <person name="Chiriac C."/>
            <person name="Salcher M."/>
            <person name="Ghai R."/>
            <person name="Kavagutti S V."/>
        </authorList>
    </citation>
    <scope>NUCLEOTIDE SEQUENCE</scope>
</reference>
<proteinExistence type="predicted"/>
<dbReference type="AlphaFoldDB" id="A0A6J6EAS2"/>
<dbReference type="InterPro" id="IPR019151">
    <property type="entry name" value="Proteasome_assmbl_chaperone_2"/>
</dbReference>
<dbReference type="EMBL" id="CAEZTJ010000131">
    <property type="protein sequence ID" value="CAB4573411.1"/>
    <property type="molecule type" value="Genomic_DNA"/>
</dbReference>
<accession>A0A6J6EAS2</accession>
<name>A0A6J6EAS2_9ZZZZ</name>
<protein>
    <submittedName>
        <fullName evidence="1">Unannotated protein</fullName>
    </submittedName>
</protein>
<dbReference type="SUPFAM" id="SSF159659">
    <property type="entry name" value="Cgl1923-like"/>
    <property type="match status" value="1"/>
</dbReference>
<sequence>MADVPHSRPIAISATAASPALANALEVDPSNYEGVTGILGVIGDEARRREIDAVSFWAAVPHYVSTTPSPKASLALLEALEEYLETPLPHGDLGERAAAWEATVDRMAAEDSEVGDYVKELERSKDDDEFREATADSIAKEVERFLRRHENG</sequence>